<sequence>MVAKPLRRGKKSGEAWSKARDGEVLPPADVDYAALAEKAMACIMAYGTEKGRMAAAKYFLDRDEAKRKVEGKGRTHVPVIQYVITGESPPLGEGEYDTSNVGEDGEDGEAELKRRFGVY</sequence>
<dbReference type="Proteomes" id="UP000006512">
    <property type="component" value="Unassembled WGS sequence"/>
</dbReference>
<protein>
    <submittedName>
        <fullName evidence="2">Uncharacterized protein</fullName>
    </submittedName>
</protein>
<dbReference type="OrthoDB" id="7059163at2"/>
<feature type="region of interest" description="Disordered" evidence="1">
    <location>
        <begin position="1"/>
        <end position="20"/>
    </location>
</feature>
<proteinExistence type="predicted"/>
<feature type="compositionally biased region" description="Basic residues" evidence="1">
    <location>
        <begin position="1"/>
        <end position="10"/>
    </location>
</feature>
<dbReference type="STRING" id="715226.ABI_16830"/>
<evidence type="ECO:0000256" key="1">
    <source>
        <dbReference type="SAM" id="MobiDB-lite"/>
    </source>
</evidence>
<feature type="region of interest" description="Disordered" evidence="1">
    <location>
        <begin position="86"/>
        <end position="107"/>
    </location>
</feature>
<gene>
    <name evidence="2" type="ORF">ABI_16830</name>
</gene>
<name>F4QK65_9CAUL</name>
<dbReference type="AlphaFoldDB" id="F4QK65"/>
<accession>F4QK65</accession>
<keyword evidence="3" id="KW-1185">Reference proteome</keyword>
<evidence type="ECO:0000313" key="2">
    <source>
        <dbReference type="EMBL" id="EGF93243.1"/>
    </source>
</evidence>
<dbReference type="RefSeq" id="WP_006272438.1">
    <property type="nucleotide sequence ID" value="NZ_GL883077.1"/>
</dbReference>
<feature type="compositionally biased region" description="Basic and acidic residues" evidence="1">
    <location>
        <begin position="11"/>
        <end position="20"/>
    </location>
</feature>
<dbReference type="HOGENOM" id="CLU_2056515_0_0_5"/>
<organism evidence="2 3">
    <name type="scientific">Asticcacaulis biprosthecium C19</name>
    <dbReference type="NCBI Taxonomy" id="715226"/>
    <lineage>
        <taxon>Bacteria</taxon>
        <taxon>Pseudomonadati</taxon>
        <taxon>Pseudomonadota</taxon>
        <taxon>Alphaproteobacteria</taxon>
        <taxon>Caulobacterales</taxon>
        <taxon>Caulobacteraceae</taxon>
        <taxon>Asticcacaulis</taxon>
    </lineage>
</organism>
<reference evidence="3" key="1">
    <citation type="submission" date="2011-03" db="EMBL/GenBank/DDBJ databases">
        <title>Draft genome sequence of Brevundimonas diminuta.</title>
        <authorList>
            <person name="Brown P.J.B."/>
            <person name="Buechlein A."/>
            <person name="Hemmerich C."/>
            <person name="Brun Y.V."/>
        </authorList>
    </citation>
    <scope>NUCLEOTIDE SEQUENCE [LARGE SCALE GENOMIC DNA]</scope>
    <source>
        <strain evidence="3">C19</strain>
    </source>
</reference>
<dbReference type="EMBL" id="GL883077">
    <property type="protein sequence ID" value="EGF93243.1"/>
    <property type="molecule type" value="Genomic_DNA"/>
</dbReference>
<evidence type="ECO:0000313" key="3">
    <source>
        <dbReference type="Proteomes" id="UP000006512"/>
    </source>
</evidence>